<evidence type="ECO:0000313" key="10">
    <source>
        <dbReference type="Proteomes" id="UP001500791"/>
    </source>
</evidence>
<protein>
    <submittedName>
        <fullName evidence="9">DedA family protein</fullName>
    </submittedName>
</protein>
<evidence type="ECO:0000256" key="2">
    <source>
        <dbReference type="ARBA" id="ARBA00010792"/>
    </source>
</evidence>
<keyword evidence="5 7" id="KW-1133">Transmembrane helix</keyword>
<evidence type="ECO:0000256" key="4">
    <source>
        <dbReference type="ARBA" id="ARBA00022692"/>
    </source>
</evidence>
<dbReference type="InterPro" id="IPR032816">
    <property type="entry name" value="VTT_dom"/>
</dbReference>
<feature type="transmembrane region" description="Helical" evidence="7">
    <location>
        <begin position="145"/>
        <end position="165"/>
    </location>
</feature>
<dbReference type="PANTHER" id="PTHR30353:SF15">
    <property type="entry name" value="INNER MEMBRANE PROTEIN YABI"/>
    <property type="match status" value="1"/>
</dbReference>
<feature type="transmembrane region" description="Helical" evidence="7">
    <location>
        <begin position="60"/>
        <end position="80"/>
    </location>
</feature>
<dbReference type="InterPro" id="IPR032818">
    <property type="entry name" value="DedA-like"/>
</dbReference>
<keyword evidence="6 7" id="KW-0472">Membrane</keyword>
<name>A0ABN0YDH9_9CAUL</name>
<evidence type="ECO:0000256" key="5">
    <source>
        <dbReference type="ARBA" id="ARBA00022989"/>
    </source>
</evidence>
<keyword evidence="10" id="KW-1185">Reference proteome</keyword>
<dbReference type="EMBL" id="BAAAEJ010000007">
    <property type="protein sequence ID" value="GAA0391961.1"/>
    <property type="molecule type" value="Genomic_DNA"/>
</dbReference>
<feature type="domain" description="VTT" evidence="8">
    <location>
        <begin position="39"/>
        <end position="163"/>
    </location>
</feature>
<feature type="transmembrane region" description="Helical" evidence="7">
    <location>
        <begin position="180"/>
        <end position="199"/>
    </location>
</feature>
<proteinExistence type="inferred from homology"/>
<feature type="transmembrane region" description="Helical" evidence="7">
    <location>
        <begin position="21"/>
        <end position="48"/>
    </location>
</feature>
<comment type="subcellular location">
    <subcellularLocation>
        <location evidence="1 7">Cell membrane</location>
        <topology evidence="1 7">Multi-pass membrane protein</topology>
    </subcellularLocation>
</comment>
<evidence type="ECO:0000313" key="9">
    <source>
        <dbReference type="EMBL" id="GAA0391961.1"/>
    </source>
</evidence>
<evidence type="ECO:0000259" key="8">
    <source>
        <dbReference type="Pfam" id="PF09335"/>
    </source>
</evidence>
<dbReference type="Pfam" id="PF09335">
    <property type="entry name" value="VTT_dom"/>
    <property type="match status" value="1"/>
</dbReference>
<reference evidence="9 10" key="1">
    <citation type="journal article" date="2019" name="Int. J. Syst. Evol. Microbiol.">
        <title>The Global Catalogue of Microorganisms (GCM) 10K type strain sequencing project: providing services to taxonomists for standard genome sequencing and annotation.</title>
        <authorList>
            <consortium name="The Broad Institute Genomics Platform"/>
            <consortium name="The Broad Institute Genome Sequencing Center for Infectious Disease"/>
            <person name="Wu L."/>
            <person name="Ma J."/>
        </authorList>
    </citation>
    <scope>NUCLEOTIDE SEQUENCE [LARGE SCALE GENOMIC DNA]</scope>
    <source>
        <strain evidence="9 10">JCM 13476</strain>
    </source>
</reference>
<dbReference type="PANTHER" id="PTHR30353">
    <property type="entry name" value="INNER MEMBRANE PROTEIN DEDA-RELATED"/>
    <property type="match status" value="1"/>
</dbReference>
<evidence type="ECO:0000256" key="6">
    <source>
        <dbReference type="ARBA" id="ARBA00023136"/>
    </source>
</evidence>
<accession>A0ABN0YDH9</accession>
<comment type="similarity">
    <text evidence="2 7">Belongs to the DedA family.</text>
</comment>
<keyword evidence="3 7" id="KW-1003">Cell membrane</keyword>
<comment type="caution">
    <text evidence="9">The sequence shown here is derived from an EMBL/GenBank/DDBJ whole genome shotgun (WGS) entry which is preliminary data.</text>
</comment>
<dbReference type="Proteomes" id="UP001500791">
    <property type="component" value="Unassembled WGS sequence"/>
</dbReference>
<evidence type="ECO:0000256" key="1">
    <source>
        <dbReference type="ARBA" id="ARBA00004651"/>
    </source>
</evidence>
<evidence type="ECO:0000256" key="7">
    <source>
        <dbReference type="RuleBase" id="RU367016"/>
    </source>
</evidence>
<sequence length="217" mass="23393">MDSLLSSVAEFISRNAMWAGVILGSITFVESLLVIGAFVPATGLLVLAGTMIATGILDPANVILGCVAGAVLGDAVSYAIGRHMGIRVLRHRLLKNHRRKVAWTRLYCRRYGVASIFIGRFFGPLRAFVPTMVGVLQMRRRTFQLANVTSAFVWVLAMVIPGWLVGKGLHHLAEGHGKTFVAVAAVVLVGAVLVIQKLLKARAVRRNQILRGAVSEG</sequence>
<keyword evidence="4 7" id="KW-0812">Transmembrane</keyword>
<organism evidence="9 10">
    <name type="scientific">Brevundimonas terrae</name>
    <dbReference type="NCBI Taxonomy" id="363631"/>
    <lineage>
        <taxon>Bacteria</taxon>
        <taxon>Pseudomonadati</taxon>
        <taxon>Pseudomonadota</taxon>
        <taxon>Alphaproteobacteria</taxon>
        <taxon>Caulobacterales</taxon>
        <taxon>Caulobacteraceae</taxon>
        <taxon>Brevundimonas</taxon>
    </lineage>
</organism>
<gene>
    <name evidence="9" type="ORF">GCM10009093_18190</name>
</gene>
<evidence type="ECO:0000256" key="3">
    <source>
        <dbReference type="ARBA" id="ARBA00022475"/>
    </source>
</evidence>